<dbReference type="EMBL" id="VJMH01007362">
    <property type="protein sequence ID" value="KAF0683824.1"/>
    <property type="molecule type" value="Genomic_DNA"/>
</dbReference>
<dbReference type="InterPro" id="IPR052050">
    <property type="entry name" value="SecEffector_AnkRepeat"/>
</dbReference>
<proteinExistence type="predicted"/>
<evidence type="ECO:0000313" key="6">
    <source>
        <dbReference type="EMBL" id="VFU00782.1"/>
    </source>
</evidence>
<dbReference type="Proteomes" id="UP000332933">
    <property type="component" value="Unassembled WGS sequence"/>
</dbReference>
<dbReference type="EMBL" id="VJMH01000606">
    <property type="protein sequence ID" value="KAF0715295.1"/>
    <property type="molecule type" value="Genomic_DNA"/>
</dbReference>
<dbReference type="PANTHER" id="PTHR46586:SF3">
    <property type="entry name" value="ANKYRIN REPEAT-CONTAINING PROTEIN"/>
    <property type="match status" value="1"/>
</dbReference>
<sequence length="581" mass="66212">MRPFLTPLALPNPDDDVPDYWDRSSTSVSTHQDVVDAVEEILPPWLAKYDIDRLGTLFDCLMRAREPILVWAARIARLDVMSWVHDQFDLDVCSNYVLSPVQSLVAEATKQAAMQGHFSSMDYLLTAYQVSQGWLDNDTVAAISFQGHRHILEYLLARLVQDPSLLRRAIVSAAANSHLDIARWLHTQLLALDLNIEFYDATDHALWIASTTRTDDLNERCVGFATRYQQKLVDWLVQYASALKIVEIYLREDESCSILDAYVDPNFDVDVDNISIGAFTLSHNLVLSNQRIEEMSRPVGCTDTWHRFRGSSVVLTETDVRDDVDSQQALHVGLHLGGVPLLDFFESNNIHMSAAKMTTNCTRSCAKCPTKRPSHAGKPTKTVPTWSAKMKPTDKIARWLAMRRGGPLATLEHMLVRLAHEKKTLLQFKTLFYVWLTHVDDDDKFQVLEQCLKQRHQSDQVELMEFLVVSNPHYFVSLLTTRPGATIRKLHTALVPSRDLSPDELVRIESEALVQAAVDGRRGVVQFILQQIQSKNKDAIVHRARQRQVKTQIFLVSNKFARGLKIHQYHFTCCWSRNPLM</sequence>
<reference evidence="5 7" key="1">
    <citation type="submission" date="2019-03" db="EMBL/GenBank/DDBJ databases">
        <authorList>
            <person name="Gaulin E."/>
            <person name="Dumas B."/>
        </authorList>
    </citation>
    <scope>NUCLEOTIDE SEQUENCE [LARGE SCALE GENOMIC DNA]</scope>
    <source>
        <strain evidence="5">CBS 568.67</strain>
    </source>
</reference>
<evidence type="ECO:0000313" key="7">
    <source>
        <dbReference type="Proteomes" id="UP000332933"/>
    </source>
</evidence>
<dbReference type="EMBL" id="CAADRA010000606">
    <property type="protein sequence ID" value="VFT80629.1"/>
    <property type="molecule type" value="Genomic_DNA"/>
</dbReference>
<gene>
    <name evidence="5" type="primary">Aste57867_3463</name>
    <name evidence="6" type="synonym">Aste57867_24140</name>
    <name evidence="4" type="synonym">Aste57867_3455</name>
    <name evidence="2" type="ORF">As57867_003445</name>
    <name evidence="3" type="ORF">As57867_003453</name>
    <name evidence="1" type="ORF">As57867_024066</name>
    <name evidence="6" type="ORF">ASTE57867_24140</name>
    <name evidence="4" type="ORF">ASTE57867_3455</name>
    <name evidence="5" type="ORF">ASTE57867_3463</name>
</gene>
<protein>
    <submittedName>
        <fullName evidence="6">Aste57867_24140 protein</fullName>
    </submittedName>
    <submittedName>
        <fullName evidence="4">Aste57867_3455 protein</fullName>
    </submittedName>
    <submittedName>
        <fullName evidence="5">Aste57867_3463 protein</fullName>
    </submittedName>
</protein>
<accession>A0A485KAT6</accession>
<evidence type="ECO:0000313" key="4">
    <source>
        <dbReference type="EMBL" id="VFT80621.1"/>
    </source>
</evidence>
<dbReference type="PANTHER" id="PTHR46586">
    <property type="entry name" value="ANKYRIN REPEAT-CONTAINING PROTEIN"/>
    <property type="match status" value="1"/>
</dbReference>
<dbReference type="EMBL" id="VJMH01000606">
    <property type="protein sequence ID" value="KAF0715287.1"/>
    <property type="molecule type" value="Genomic_DNA"/>
</dbReference>
<evidence type="ECO:0000313" key="5">
    <source>
        <dbReference type="EMBL" id="VFT80629.1"/>
    </source>
</evidence>
<dbReference type="EMBL" id="CAADRA010000606">
    <property type="protein sequence ID" value="VFT80621.1"/>
    <property type="molecule type" value="Genomic_DNA"/>
</dbReference>
<dbReference type="EMBL" id="CAADRA010007388">
    <property type="protein sequence ID" value="VFU00782.1"/>
    <property type="molecule type" value="Genomic_DNA"/>
</dbReference>
<dbReference type="AlphaFoldDB" id="A0A485KAT6"/>
<evidence type="ECO:0000313" key="1">
    <source>
        <dbReference type="EMBL" id="KAF0683824.1"/>
    </source>
</evidence>
<evidence type="ECO:0000313" key="3">
    <source>
        <dbReference type="EMBL" id="KAF0715295.1"/>
    </source>
</evidence>
<evidence type="ECO:0000313" key="2">
    <source>
        <dbReference type="EMBL" id="KAF0715287.1"/>
    </source>
</evidence>
<name>A0A485KAT6_9STRA</name>
<reference evidence="1" key="2">
    <citation type="submission" date="2019-06" db="EMBL/GenBank/DDBJ databases">
        <title>Genomics analysis of Aphanomyces spp. identifies a new class of oomycete effector associated with host adaptation.</title>
        <authorList>
            <person name="Gaulin E."/>
        </authorList>
    </citation>
    <scope>NUCLEOTIDE SEQUENCE</scope>
    <source>
        <strain evidence="1">CBS 578.67</strain>
    </source>
</reference>
<keyword evidence="7" id="KW-1185">Reference proteome</keyword>
<organism evidence="5 7">
    <name type="scientific">Aphanomyces stellatus</name>
    <dbReference type="NCBI Taxonomy" id="120398"/>
    <lineage>
        <taxon>Eukaryota</taxon>
        <taxon>Sar</taxon>
        <taxon>Stramenopiles</taxon>
        <taxon>Oomycota</taxon>
        <taxon>Saprolegniomycetes</taxon>
        <taxon>Saprolegniales</taxon>
        <taxon>Verrucalvaceae</taxon>
        <taxon>Aphanomyces</taxon>
    </lineage>
</organism>